<dbReference type="Proteomes" id="UP000249396">
    <property type="component" value="Unassembled WGS sequence"/>
</dbReference>
<reference evidence="1 2" key="1">
    <citation type="journal article" date="2018" name="Aquat. Microb. Ecol.">
        <title>Gammaproteobacterial methanotrophs dominate.</title>
        <authorList>
            <person name="Rissanen A.J."/>
            <person name="Saarenheimo J."/>
            <person name="Tiirola M."/>
            <person name="Peura S."/>
            <person name="Aalto S.L."/>
            <person name="Karvinen A."/>
            <person name="Nykanen H."/>
        </authorList>
    </citation>
    <scope>NUCLEOTIDE SEQUENCE [LARGE SCALE GENOMIC DNA]</scope>
    <source>
        <strain evidence="1">AMbin10</strain>
    </source>
</reference>
<sequence length="168" mass="18512">YNSRLIQDWVYRWLTDSALFRRAQELESINVEREIPLVTALQAHVRKVVGSRGIAVEINPSSNLLIGNLGDLTSHPLWRLCPPAGMVSDAPGVRVCIGSDDPITFATSLPEEYQLLADALTEAGIAGPDVDAWLEAARQCGLTTKFTVPRLAGQLDKPMSFDRFPLRI</sequence>
<dbReference type="AlphaFoldDB" id="A0A2W4TLL8"/>
<evidence type="ECO:0000313" key="1">
    <source>
        <dbReference type="EMBL" id="PZN83267.1"/>
    </source>
</evidence>
<evidence type="ECO:0000313" key="2">
    <source>
        <dbReference type="Proteomes" id="UP000249396"/>
    </source>
</evidence>
<feature type="non-terminal residue" evidence="1">
    <location>
        <position position="1"/>
    </location>
</feature>
<dbReference type="Gene3D" id="3.20.20.140">
    <property type="entry name" value="Metal-dependent hydrolases"/>
    <property type="match status" value="1"/>
</dbReference>
<dbReference type="EMBL" id="QJPH01000189">
    <property type="protein sequence ID" value="PZN83267.1"/>
    <property type="molecule type" value="Genomic_DNA"/>
</dbReference>
<dbReference type="SUPFAM" id="SSF51556">
    <property type="entry name" value="Metallo-dependent hydrolases"/>
    <property type="match status" value="1"/>
</dbReference>
<proteinExistence type="predicted"/>
<organism evidence="1 2">
    <name type="scientific">Candidatus Methylumidiphilus alinenensis</name>
    <dbReference type="NCBI Taxonomy" id="2202197"/>
    <lineage>
        <taxon>Bacteria</taxon>
        <taxon>Pseudomonadati</taxon>
        <taxon>Pseudomonadota</taxon>
        <taxon>Gammaproteobacteria</taxon>
        <taxon>Methylococcales</taxon>
        <taxon>Candidatus Methylumidiphilus</taxon>
    </lineage>
</organism>
<protein>
    <submittedName>
        <fullName evidence="1">Uncharacterized protein</fullName>
    </submittedName>
</protein>
<dbReference type="InterPro" id="IPR032466">
    <property type="entry name" value="Metal_Hydrolase"/>
</dbReference>
<accession>A0A2W4TLL8</accession>
<name>A0A2W4TLL8_9GAMM</name>
<comment type="caution">
    <text evidence="1">The sequence shown here is derived from an EMBL/GenBank/DDBJ whole genome shotgun (WGS) entry which is preliminary data.</text>
</comment>
<gene>
    <name evidence="1" type="ORF">DM484_04755</name>
</gene>